<dbReference type="KEGG" id="dsq:DICSQDRAFT_73804"/>
<dbReference type="Proteomes" id="UP000053319">
    <property type="component" value="Unassembled WGS sequence"/>
</dbReference>
<dbReference type="AlphaFoldDB" id="R7SIB9"/>
<name>R7SIB9_DICSQ</name>
<dbReference type="GeneID" id="18843985"/>
<organism evidence="2 3">
    <name type="scientific">Dichomitus squalens (strain LYAD-421)</name>
    <name type="common">Western red white-rot fungus</name>
    <dbReference type="NCBI Taxonomy" id="732165"/>
    <lineage>
        <taxon>Eukaryota</taxon>
        <taxon>Fungi</taxon>
        <taxon>Dikarya</taxon>
        <taxon>Basidiomycota</taxon>
        <taxon>Agaricomycotina</taxon>
        <taxon>Agaricomycetes</taxon>
        <taxon>Polyporales</taxon>
        <taxon>Polyporaceae</taxon>
        <taxon>Dichomitus</taxon>
    </lineage>
</organism>
<reference evidence="2 3" key="1">
    <citation type="journal article" date="2012" name="Science">
        <title>The Paleozoic origin of enzymatic lignin decomposition reconstructed from 31 fungal genomes.</title>
        <authorList>
            <person name="Floudas D."/>
            <person name="Binder M."/>
            <person name="Riley R."/>
            <person name="Barry K."/>
            <person name="Blanchette R.A."/>
            <person name="Henrissat B."/>
            <person name="Martinez A.T."/>
            <person name="Otillar R."/>
            <person name="Spatafora J.W."/>
            <person name="Yadav J.S."/>
            <person name="Aerts A."/>
            <person name="Benoit I."/>
            <person name="Boyd A."/>
            <person name="Carlson A."/>
            <person name="Copeland A."/>
            <person name="Coutinho P.M."/>
            <person name="de Vries R.P."/>
            <person name="Ferreira P."/>
            <person name="Findley K."/>
            <person name="Foster B."/>
            <person name="Gaskell J."/>
            <person name="Glotzer D."/>
            <person name="Gorecki P."/>
            <person name="Heitman J."/>
            <person name="Hesse C."/>
            <person name="Hori C."/>
            <person name="Igarashi K."/>
            <person name="Jurgens J.A."/>
            <person name="Kallen N."/>
            <person name="Kersten P."/>
            <person name="Kohler A."/>
            <person name="Kuees U."/>
            <person name="Kumar T.K.A."/>
            <person name="Kuo A."/>
            <person name="LaButti K."/>
            <person name="Larrondo L.F."/>
            <person name="Lindquist E."/>
            <person name="Ling A."/>
            <person name="Lombard V."/>
            <person name="Lucas S."/>
            <person name="Lundell T."/>
            <person name="Martin R."/>
            <person name="McLaughlin D.J."/>
            <person name="Morgenstern I."/>
            <person name="Morin E."/>
            <person name="Murat C."/>
            <person name="Nagy L.G."/>
            <person name="Nolan M."/>
            <person name="Ohm R.A."/>
            <person name="Patyshakuliyeva A."/>
            <person name="Rokas A."/>
            <person name="Ruiz-Duenas F.J."/>
            <person name="Sabat G."/>
            <person name="Salamov A."/>
            <person name="Samejima M."/>
            <person name="Schmutz J."/>
            <person name="Slot J.C."/>
            <person name="St John F."/>
            <person name="Stenlid J."/>
            <person name="Sun H."/>
            <person name="Sun S."/>
            <person name="Syed K."/>
            <person name="Tsang A."/>
            <person name="Wiebenga A."/>
            <person name="Young D."/>
            <person name="Pisabarro A."/>
            <person name="Eastwood D.C."/>
            <person name="Martin F."/>
            <person name="Cullen D."/>
            <person name="Grigoriev I.V."/>
            <person name="Hibbett D.S."/>
        </authorList>
    </citation>
    <scope>NUCLEOTIDE SEQUENCE [LARGE SCALE GENOMIC DNA]</scope>
    <source>
        <strain evidence="2 3">LYAD-421 SS1</strain>
    </source>
</reference>
<dbReference type="Gene3D" id="1.10.486.10">
    <property type="entry name" value="PCRA, domain 4"/>
    <property type="match status" value="1"/>
</dbReference>
<evidence type="ECO:0000313" key="3">
    <source>
        <dbReference type="Proteomes" id="UP000053319"/>
    </source>
</evidence>
<dbReference type="OrthoDB" id="6511194at2759"/>
<dbReference type="Gene3D" id="3.30.420.10">
    <property type="entry name" value="Ribonuclease H-like superfamily/Ribonuclease H"/>
    <property type="match status" value="2"/>
</dbReference>
<dbReference type="OMA" id="ETHACIV"/>
<evidence type="ECO:0008006" key="4">
    <source>
        <dbReference type="Google" id="ProtNLM"/>
    </source>
</evidence>
<evidence type="ECO:0000313" key="2">
    <source>
        <dbReference type="EMBL" id="EJF55475.1"/>
    </source>
</evidence>
<gene>
    <name evidence="2" type="ORF">DICSQDRAFT_73804</name>
</gene>
<dbReference type="PANTHER" id="PTHR35871:SF1">
    <property type="entry name" value="CXC1-LIKE CYSTEINE CLUSTER ASSOCIATED WITH KDZ TRANSPOSASES DOMAIN-CONTAINING PROTEIN"/>
    <property type="match status" value="1"/>
</dbReference>
<dbReference type="InterPro" id="IPR036397">
    <property type="entry name" value="RNaseH_sf"/>
</dbReference>
<dbReference type="EMBL" id="JH719611">
    <property type="protein sequence ID" value="EJF55475.1"/>
    <property type="molecule type" value="Genomic_DNA"/>
</dbReference>
<accession>R7SIB9</accession>
<dbReference type="RefSeq" id="XP_007371786.1">
    <property type="nucleotide sequence ID" value="XM_007371724.1"/>
</dbReference>
<feature type="region of interest" description="Disordered" evidence="1">
    <location>
        <begin position="169"/>
        <end position="190"/>
    </location>
</feature>
<feature type="compositionally biased region" description="Low complexity" evidence="1">
    <location>
        <begin position="181"/>
        <end position="190"/>
    </location>
</feature>
<protein>
    <recommendedName>
        <fullName evidence="4">Tc1-like transposase DDE domain-containing protein</fullName>
    </recommendedName>
</protein>
<sequence length="564" mass="63964">MLWGYVNGAGWRQASYMAAQMEGKGLTGKGDYRARKLRQWCHAFIADRHDLPVNFKATWNSSALENEELEGALSDHLQRIGKHVRALDIVEYLADPAVQQRFGLTETLSLSTAHGWMLRLGYRWGRVANGQYIDGHEREDVVHYRQNVYLPTLNALRPQLRQYDAHGNEVTNPMQSLPEDSAATASTGPPSPAHSARLCFYDESIFYANDRRTIRWKNVREKSVPQAKGEGVSMMISDFFTAEDGWLQSRDGETHACIVIRPGARRDGYFTSDNVLMQFKHAARIARENWPDEDIYFIVDNAPTHTKRAPDALSARKMTKGPSRNFGVDIPLLDKNGNPVIGGPKNRPMKTKIPMANATFPDGTPQPLYYPNDHQDPELRGAFKGIVRLLDERGISGSNQLPLECPHFRCPSPPSDVLPVDHYLQNPCCCRRLLYEQPDFRSVKSLLKLEMEACGVHVLFLPKFHCELNPIEQCWGYAKNIYRRFPDSTKEADLEKNMLAAVHAVPLACMRRFSTRALRFADAYTKGLNGKQAAWASRKYKSHRVIPETIFEELTKAGILDESF</sequence>
<dbReference type="HOGENOM" id="CLU_005726_1_0_1"/>
<proteinExistence type="predicted"/>
<dbReference type="GO" id="GO:0003676">
    <property type="term" value="F:nucleic acid binding"/>
    <property type="evidence" value="ECO:0007669"/>
    <property type="project" value="InterPro"/>
</dbReference>
<evidence type="ECO:0000256" key="1">
    <source>
        <dbReference type="SAM" id="MobiDB-lite"/>
    </source>
</evidence>
<dbReference type="PANTHER" id="PTHR35871">
    <property type="entry name" value="EXPRESSED PROTEIN"/>
    <property type="match status" value="1"/>
</dbReference>